<keyword evidence="12" id="KW-1185">Reference proteome</keyword>
<proteinExistence type="predicted"/>
<dbReference type="AlphaFoldDB" id="A0AAE1TMC4"/>
<keyword evidence="6 8" id="KW-0440">LIM domain</keyword>
<evidence type="ECO:0000256" key="1">
    <source>
        <dbReference type="ARBA" id="ARBA00004123"/>
    </source>
</evidence>
<protein>
    <recommendedName>
        <fullName evidence="10">LIM zinc-binding domain-containing protein</fullName>
    </recommendedName>
</protein>
<evidence type="ECO:0000256" key="3">
    <source>
        <dbReference type="ARBA" id="ARBA00022723"/>
    </source>
</evidence>
<feature type="domain" description="LIM zinc-binding" evidence="10">
    <location>
        <begin position="86"/>
        <end position="147"/>
    </location>
</feature>
<dbReference type="Proteomes" id="UP001292094">
    <property type="component" value="Unassembled WGS sequence"/>
</dbReference>
<evidence type="ECO:0000256" key="4">
    <source>
        <dbReference type="ARBA" id="ARBA00022737"/>
    </source>
</evidence>
<organism evidence="11 12">
    <name type="scientific">Petrolisthes manimaculis</name>
    <dbReference type="NCBI Taxonomy" id="1843537"/>
    <lineage>
        <taxon>Eukaryota</taxon>
        <taxon>Metazoa</taxon>
        <taxon>Ecdysozoa</taxon>
        <taxon>Arthropoda</taxon>
        <taxon>Crustacea</taxon>
        <taxon>Multicrustacea</taxon>
        <taxon>Malacostraca</taxon>
        <taxon>Eumalacostraca</taxon>
        <taxon>Eucarida</taxon>
        <taxon>Decapoda</taxon>
        <taxon>Pleocyemata</taxon>
        <taxon>Anomura</taxon>
        <taxon>Galatheoidea</taxon>
        <taxon>Porcellanidae</taxon>
        <taxon>Petrolisthes</taxon>
    </lineage>
</organism>
<comment type="caution">
    <text evidence="11">The sequence shown here is derived from an EMBL/GenBank/DDBJ whole genome shotgun (WGS) entry which is preliminary data.</text>
</comment>
<keyword evidence="4" id="KW-0677">Repeat</keyword>
<feature type="compositionally biased region" description="Low complexity" evidence="9">
    <location>
        <begin position="798"/>
        <end position="809"/>
    </location>
</feature>
<gene>
    <name evidence="11" type="ORF">Pmani_036782</name>
</gene>
<evidence type="ECO:0000313" key="12">
    <source>
        <dbReference type="Proteomes" id="UP001292094"/>
    </source>
</evidence>
<dbReference type="PROSITE" id="PS00478">
    <property type="entry name" value="LIM_DOMAIN_1"/>
    <property type="match status" value="5"/>
</dbReference>
<feature type="domain" description="LIM zinc-binding" evidence="10">
    <location>
        <begin position="506"/>
        <end position="567"/>
    </location>
</feature>
<dbReference type="GO" id="GO:0030036">
    <property type="term" value="P:actin cytoskeleton organization"/>
    <property type="evidence" value="ECO:0007669"/>
    <property type="project" value="TreeGrafter"/>
</dbReference>
<sequence length="1024" mass="111229">MRSSKPEIQKYFSIGGRFLITAKSPLSTSSSRLAPHASRFTAASNSSSAPLFTAVDAQFFSTRLSVSYKRDDFVKPYKAPKADAGEGCPRCGGKVYAAEEMLAKGKSYHRTCFNCKACRKPLDAILHCDGPDKDVYCKACYGRNFGPRGYGFGAVAGALTCGHEESTPLVRPHGNPDAILPVHEGETPCPRCGGRVFSAEMMMAKDRPFHRKCFKCRICKRPLDSMTHCDGADGDIYCKLCYAKKYGPKGYGFAAGGGGVLVAENIPGGEMMPGVNPSSAMLDVSKIKAEEGQGCPRCGGKVFMAEEINARGRSFHKRCYNCCHCHRPLDSMVGCDSPDGEVYCKLCYAKKYGPKGYGFAAGGGGVLTAENITGGKEVPGGKKADAIRMDVSKIQAEEGHGCPRCGGKVFMAEEMHARGRSWHKGCFNCCHCHRPLDSMVGCDAPDNEIYCKLCYAKKYGPKGYGFAAGSGGVLTAENIIGGKEMPGINPACSAIDTTSIPAAPGEGCPRCGGKVFIAEEKLSRGKKWHKRCYSCRECYRPLDSMVLCDAPDGDIYCKLCYAKKYGPKGYGFAAGCGGVLVPENIRSDDEILAMTGSGTIANAAFTVLDVTKIPAKEGQARCPRCSGAVFQAESMPCRGKEWHKSCYNCCECHRPLDSMLSCDAPDGEIYCKLCYAKRHGPKGYGYGNVPALVSVGTEDGAPMPTDIRQFGYGSKDPRMRAQPGPPSGRPDANPNAPWRSGGGQPAPLASGTPNKVGPDGRTVRIISGVQPFPACFYLAPEDYPDPSTHPLALTDMSQQQQQQQQQEQEFGLTQEQLLQMTPEQLLDVSQDQLSNISHQQQQLLNILRQEQQQRQATMSNQLTDLHQQQQLLDMSHNSQQVSSMSDVQYQKPVTADLPPANMQQMVDMSAYQSSMSSQQLGEVSVQQTGMVSSHQHSASMSSVTTQRVQMSSSSEYQALESHMTQSGTGVPYQQLGFVTDPSLPHPHEEEEEEEEVLEGEGEEMEDEELLEEEEDMDEMEGYDQ</sequence>
<feature type="region of interest" description="Disordered" evidence="9">
    <location>
        <begin position="973"/>
        <end position="1024"/>
    </location>
</feature>
<feature type="domain" description="LIM zinc-binding" evidence="10">
    <location>
        <begin position="293"/>
        <end position="354"/>
    </location>
</feature>
<feature type="compositionally biased region" description="Acidic residues" evidence="9">
    <location>
        <begin position="989"/>
        <end position="1024"/>
    </location>
</feature>
<dbReference type="CDD" id="cd09326">
    <property type="entry name" value="LIM_CRP_like"/>
    <property type="match status" value="6"/>
</dbReference>
<feature type="domain" description="LIM zinc-binding" evidence="10">
    <location>
        <begin position="187"/>
        <end position="248"/>
    </location>
</feature>
<evidence type="ECO:0000259" key="10">
    <source>
        <dbReference type="PROSITE" id="PS50023"/>
    </source>
</evidence>
<comment type="subcellular location">
    <subcellularLocation>
        <location evidence="1">Nucleus</location>
    </subcellularLocation>
</comment>
<evidence type="ECO:0000313" key="11">
    <source>
        <dbReference type="EMBL" id="KAK4290301.1"/>
    </source>
</evidence>
<dbReference type="SMART" id="SM00132">
    <property type="entry name" value="LIM"/>
    <property type="match status" value="6"/>
</dbReference>
<dbReference type="GO" id="GO:0060537">
    <property type="term" value="P:muscle tissue development"/>
    <property type="evidence" value="ECO:0007669"/>
    <property type="project" value="UniProtKB-ARBA"/>
</dbReference>
<keyword evidence="7" id="KW-0539">Nucleus</keyword>
<evidence type="ECO:0000256" key="5">
    <source>
        <dbReference type="ARBA" id="ARBA00022833"/>
    </source>
</evidence>
<keyword evidence="2" id="KW-0517">Myogenesis</keyword>
<keyword evidence="5 8" id="KW-0862">Zinc</keyword>
<dbReference type="FunFam" id="2.10.110.10:FF:000001">
    <property type="entry name" value="Cysteine and glycine-rich protein 1"/>
    <property type="match status" value="6"/>
</dbReference>
<evidence type="ECO:0000256" key="8">
    <source>
        <dbReference type="PROSITE-ProRule" id="PRU00125"/>
    </source>
</evidence>
<dbReference type="GO" id="GO:0005634">
    <property type="term" value="C:nucleus"/>
    <property type="evidence" value="ECO:0007669"/>
    <property type="project" value="UniProtKB-SubCell"/>
</dbReference>
<evidence type="ECO:0000256" key="2">
    <source>
        <dbReference type="ARBA" id="ARBA00022541"/>
    </source>
</evidence>
<accession>A0AAE1TMC4</accession>
<evidence type="ECO:0000256" key="9">
    <source>
        <dbReference type="SAM" id="MobiDB-lite"/>
    </source>
</evidence>
<dbReference type="EMBL" id="JAWZYT010005529">
    <property type="protein sequence ID" value="KAK4290301.1"/>
    <property type="molecule type" value="Genomic_DNA"/>
</dbReference>
<dbReference type="Pfam" id="PF00412">
    <property type="entry name" value="LIM"/>
    <property type="match status" value="6"/>
</dbReference>
<dbReference type="InterPro" id="IPR001781">
    <property type="entry name" value="Znf_LIM"/>
</dbReference>
<feature type="region of interest" description="Disordered" evidence="9">
    <location>
        <begin position="699"/>
        <end position="762"/>
    </location>
</feature>
<dbReference type="PROSITE" id="PS50023">
    <property type="entry name" value="LIM_DOMAIN_2"/>
    <property type="match status" value="6"/>
</dbReference>
<dbReference type="SUPFAM" id="SSF57716">
    <property type="entry name" value="Glucocorticoid receptor-like (DNA-binding domain)"/>
    <property type="match status" value="12"/>
</dbReference>
<feature type="domain" description="LIM zinc-binding" evidence="10">
    <location>
        <begin position="400"/>
        <end position="461"/>
    </location>
</feature>
<dbReference type="PANTHER" id="PTHR24215">
    <property type="entry name" value="RHO-GTPASE-ACTIVATING PROTEIN LRG1"/>
    <property type="match status" value="1"/>
</dbReference>
<dbReference type="GO" id="GO:0046872">
    <property type="term" value="F:metal ion binding"/>
    <property type="evidence" value="ECO:0007669"/>
    <property type="project" value="UniProtKB-KW"/>
</dbReference>
<evidence type="ECO:0000256" key="7">
    <source>
        <dbReference type="ARBA" id="ARBA00023242"/>
    </source>
</evidence>
<dbReference type="GO" id="GO:0030018">
    <property type="term" value="C:Z disc"/>
    <property type="evidence" value="ECO:0007669"/>
    <property type="project" value="UniProtKB-ARBA"/>
</dbReference>
<dbReference type="GO" id="GO:0007517">
    <property type="term" value="P:muscle organ development"/>
    <property type="evidence" value="ECO:0007669"/>
    <property type="project" value="UniProtKB-KW"/>
</dbReference>
<keyword evidence="3 8" id="KW-0479">Metal-binding</keyword>
<dbReference type="Gene3D" id="2.10.110.10">
    <property type="entry name" value="Cysteine Rich Protein"/>
    <property type="match status" value="6"/>
</dbReference>
<reference evidence="11" key="1">
    <citation type="submission" date="2023-11" db="EMBL/GenBank/DDBJ databases">
        <title>Genome assemblies of two species of porcelain crab, Petrolisthes cinctipes and Petrolisthes manimaculis (Anomura: Porcellanidae).</title>
        <authorList>
            <person name="Angst P."/>
        </authorList>
    </citation>
    <scope>NUCLEOTIDE SEQUENCE</scope>
    <source>
        <strain evidence="11">PB745_02</strain>
        <tissue evidence="11">Gill</tissue>
    </source>
</reference>
<name>A0AAE1TMC4_9EUCA</name>
<dbReference type="PANTHER" id="PTHR24215:SF35">
    <property type="entry name" value="MUSCLE LIM PROTEIN MLP84B"/>
    <property type="match status" value="1"/>
</dbReference>
<feature type="domain" description="LIM zinc-binding" evidence="10">
    <location>
        <begin position="620"/>
        <end position="681"/>
    </location>
</feature>
<evidence type="ECO:0000256" key="6">
    <source>
        <dbReference type="ARBA" id="ARBA00023038"/>
    </source>
</evidence>
<feature type="region of interest" description="Disordered" evidence="9">
    <location>
        <begin position="780"/>
        <end position="809"/>
    </location>
</feature>